<dbReference type="PIRSF" id="PIRSF006221">
    <property type="entry name" value="Ketosamine-3-kinase"/>
    <property type="match status" value="1"/>
</dbReference>
<evidence type="ECO:0000313" key="4">
    <source>
        <dbReference type="Proteomes" id="UP000595663"/>
    </source>
</evidence>
<keyword evidence="2" id="KW-0808">Transferase</keyword>
<proteinExistence type="inferred from homology"/>
<organism evidence="3 4">
    <name type="scientific">Amphritea japonica ATCC BAA-1530</name>
    <dbReference type="NCBI Taxonomy" id="1278309"/>
    <lineage>
        <taxon>Bacteria</taxon>
        <taxon>Pseudomonadati</taxon>
        <taxon>Pseudomonadota</taxon>
        <taxon>Gammaproteobacteria</taxon>
        <taxon>Oceanospirillales</taxon>
        <taxon>Oceanospirillaceae</taxon>
        <taxon>Amphritea</taxon>
    </lineage>
</organism>
<dbReference type="Proteomes" id="UP000595663">
    <property type="component" value="Chromosome"/>
</dbReference>
<comment type="similarity">
    <text evidence="1 2">Belongs to the fructosamine kinase family.</text>
</comment>
<keyword evidence="2 3" id="KW-0418">Kinase</keyword>
<accession>A0A7R6P7Q6</accession>
<dbReference type="PANTHER" id="PTHR12149">
    <property type="entry name" value="FRUCTOSAMINE 3 KINASE-RELATED PROTEIN"/>
    <property type="match status" value="1"/>
</dbReference>
<dbReference type="InterPro" id="IPR016477">
    <property type="entry name" value="Fructo-/Ketosamine-3-kinase"/>
</dbReference>
<gene>
    <name evidence="3" type="ORF">AMJAP_2873</name>
</gene>
<dbReference type="Gene3D" id="3.90.1200.10">
    <property type="match status" value="1"/>
</dbReference>
<dbReference type="GO" id="GO:0016301">
    <property type="term" value="F:kinase activity"/>
    <property type="evidence" value="ECO:0007669"/>
    <property type="project" value="UniProtKB-UniRule"/>
</dbReference>
<dbReference type="EMBL" id="AP014545">
    <property type="protein sequence ID" value="BBB27459.1"/>
    <property type="molecule type" value="Genomic_DNA"/>
</dbReference>
<keyword evidence="4" id="KW-1185">Reference proteome</keyword>
<dbReference type="InterPro" id="IPR011009">
    <property type="entry name" value="Kinase-like_dom_sf"/>
</dbReference>
<sequence>MPDLIPQPIVEWLQHQSLTLGTITPLSGGCVADIAKLSLQTSKGAVLELVLKQMPEGSSEQGAAEAGGLESLRLSGPEALCTPKVILQEGLCLLLEYLTPVEPSTDFDEHLGRGLAFQHHCKNDRFGFAYDTFCGNTRQLNHWHENGFDFYARQRYQALGQQCLAQGLITTALFEQLLTLSESLYRWLPEQPAVLLHGDLWSGNIMTGSQGEPALIDPSVYYGWAEAELAMTQMFGGFSQRLYQAYQYYSDVQPDWRSRSELYNLYHYLNHLLLFGGAYHRDVERIVKYYSG</sequence>
<dbReference type="PANTHER" id="PTHR12149:SF8">
    <property type="entry name" value="PROTEIN-RIBULOSAMINE 3-KINASE"/>
    <property type="match status" value="1"/>
</dbReference>
<evidence type="ECO:0000313" key="3">
    <source>
        <dbReference type="EMBL" id="BBB27459.1"/>
    </source>
</evidence>
<dbReference type="Pfam" id="PF03881">
    <property type="entry name" value="Fructosamin_kin"/>
    <property type="match status" value="1"/>
</dbReference>
<evidence type="ECO:0000256" key="2">
    <source>
        <dbReference type="PIRNR" id="PIRNR006221"/>
    </source>
</evidence>
<protein>
    <submittedName>
        <fullName evidence="3">Fructosamine/ketosamine-3-kinase</fullName>
    </submittedName>
</protein>
<dbReference type="OrthoDB" id="5291879at2"/>
<dbReference type="KEGG" id="ajp:AMJAP_2873"/>
<dbReference type="SUPFAM" id="SSF56112">
    <property type="entry name" value="Protein kinase-like (PK-like)"/>
    <property type="match status" value="1"/>
</dbReference>
<dbReference type="AlphaFoldDB" id="A0A7R6P7Q6"/>
<dbReference type="RefSeq" id="WP_019622635.1">
    <property type="nucleotide sequence ID" value="NZ_AP014545.1"/>
</dbReference>
<name>A0A7R6P7Q6_9GAMM</name>
<evidence type="ECO:0000256" key="1">
    <source>
        <dbReference type="ARBA" id="ARBA00009460"/>
    </source>
</evidence>
<reference evidence="3 4" key="1">
    <citation type="journal article" date="2008" name="Int. J. Syst. Evol. Microbiol.">
        <title>Amphritea japonica sp. nov. and Amphritea balenae sp. nov., isolated from the sediment adjacent to sperm whale carcasses off Kagoshima, Japan.</title>
        <authorList>
            <person name="Miyazaki M."/>
            <person name="Nogi Y."/>
            <person name="Fujiwara Y."/>
            <person name="Kawato M."/>
            <person name="Nagahama T."/>
            <person name="Kubokawa K."/>
            <person name="Horikoshi K."/>
        </authorList>
    </citation>
    <scope>NUCLEOTIDE SEQUENCE [LARGE SCALE GENOMIC DNA]</scope>
    <source>
        <strain evidence="3 4">ATCC BAA-1530</strain>
    </source>
</reference>